<dbReference type="PROSITE" id="PS00304">
    <property type="entry name" value="SASP_1"/>
    <property type="match status" value="1"/>
</dbReference>
<dbReference type="InterPro" id="IPR018126">
    <property type="entry name" value="SASP_alpha/beta-type_CS"/>
</dbReference>
<keyword evidence="3" id="KW-0238">DNA-binding</keyword>
<evidence type="ECO:0000256" key="3">
    <source>
        <dbReference type="ARBA" id="ARBA00023125"/>
    </source>
</evidence>
<name>A0A916QEA4_9BACL</name>
<accession>A0A916QEA4</accession>
<dbReference type="GO" id="GO:0003690">
    <property type="term" value="F:double-stranded DNA binding"/>
    <property type="evidence" value="ECO:0007669"/>
    <property type="project" value="InterPro"/>
</dbReference>
<dbReference type="Pfam" id="PF00269">
    <property type="entry name" value="SASP"/>
    <property type="match status" value="2"/>
</dbReference>
<dbReference type="InterPro" id="IPR001448">
    <property type="entry name" value="SASP_alpha/beta-type"/>
</dbReference>
<evidence type="ECO:0000256" key="2">
    <source>
        <dbReference type="ARBA" id="ARBA00005442"/>
    </source>
</evidence>
<dbReference type="EMBL" id="BMAQ01000035">
    <property type="protein sequence ID" value="GFR39176.1"/>
    <property type="molecule type" value="Genomic_DNA"/>
</dbReference>
<dbReference type="PANTHER" id="PTHR36107">
    <property type="entry name" value="SMALL, ACID-SOLUBLE SPORE PROTEIN A"/>
    <property type="match status" value="1"/>
</dbReference>
<evidence type="ECO:0000313" key="4">
    <source>
        <dbReference type="EMBL" id="GFR39176.1"/>
    </source>
</evidence>
<dbReference type="GO" id="GO:0006265">
    <property type="term" value="P:DNA topological change"/>
    <property type="evidence" value="ECO:0007669"/>
    <property type="project" value="InterPro"/>
</dbReference>
<dbReference type="Proteomes" id="UP000654993">
    <property type="component" value="Unassembled WGS sequence"/>
</dbReference>
<dbReference type="RefSeq" id="WP_200967383.1">
    <property type="nucleotide sequence ID" value="NZ_BMAQ01000035.1"/>
</dbReference>
<dbReference type="InterPro" id="IPR050847">
    <property type="entry name" value="SASP_DNA-binding"/>
</dbReference>
<reference evidence="4" key="1">
    <citation type="submission" date="2020-08" db="EMBL/GenBank/DDBJ databases">
        <authorList>
            <person name="Uke A."/>
            <person name="Chhe C."/>
            <person name="Baramee S."/>
            <person name="Kosugi A."/>
        </authorList>
    </citation>
    <scope>NUCLEOTIDE SEQUENCE</scope>
    <source>
        <strain evidence="4">DA-C8</strain>
    </source>
</reference>
<dbReference type="InterPro" id="IPR038300">
    <property type="entry name" value="SASP_sf_alpha/beta"/>
</dbReference>
<comment type="similarity">
    <text evidence="2">Belongs to the alpha/beta-type SASP family.</text>
</comment>
<comment type="function">
    <text evidence="1">SASP are bound to spore DNA. They are double-stranded DNA-binding proteins that cause DNA to change to an a-like conformation. They protect the DNA backbone from chemical and enzymatic cleavage and are thus involved in dormant spore's high resistance to UV light.</text>
</comment>
<protein>
    <recommendedName>
        <fullName evidence="6">Small, acid-soluble spore protein, alpha/beta type</fullName>
    </recommendedName>
</protein>
<dbReference type="Gene3D" id="6.10.10.80">
    <property type="entry name" value="Small, acid-soluble spore protein, alpha/beta type-like"/>
    <property type="match status" value="1"/>
</dbReference>
<evidence type="ECO:0008006" key="6">
    <source>
        <dbReference type="Google" id="ProtNLM"/>
    </source>
</evidence>
<gene>
    <name evidence="4" type="ORF">PRECH8_24720</name>
</gene>
<dbReference type="AlphaFoldDB" id="A0A916QEA4"/>
<dbReference type="PANTHER" id="PTHR36107:SF1">
    <property type="entry name" value="SMALL, ACID-SOLUBLE SPORE PROTEIN A"/>
    <property type="match status" value="1"/>
</dbReference>
<keyword evidence="5" id="KW-1185">Reference proteome</keyword>
<comment type="caution">
    <text evidence="4">The sequence shown here is derived from an EMBL/GenBank/DDBJ whole genome shotgun (WGS) entry which is preliminary data.</text>
</comment>
<evidence type="ECO:0000313" key="5">
    <source>
        <dbReference type="Proteomes" id="UP000654993"/>
    </source>
</evidence>
<reference evidence="4" key="2">
    <citation type="journal article" date="2021" name="Data Brief">
        <title>Draft genome sequence data of the facultative, thermophilic, xylanolytic bacterium Paenibacillus sp. strain DA-C8.</title>
        <authorList>
            <person name="Chhe C."/>
            <person name="Uke A."/>
            <person name="Baramee S."/>
            <person name="Ungkulpasvich U."/>
            <person name="Tachaapaikoon C."/>
            <person name="Pason P."/>
            <person name="Waeonukul R."/>
            <person name="Ratanakhanokchai K."/>
            <person name="Kosugi A."/>
        </authorList>
    </citation>
    <scope>NUCLEOTIDE SEQUENCE</scope>
    <source>
        <strain evidence="4">DA-C8</strain>
    </source>
</reference>
<organism evidence="4 5">
    <name type="scientific">Insulibacter thermoxylanivorax</name>
    <dbReference type="NCBI Taxonomy" id="2749268"/>
    <lineage>
        <taxon>Bacteria</taxon>
        <taxon>Bacillati</taxon>
        <taxon>Bacillota</taxon>
        <taxon>Bacilli</taxon>
        <taxon>Bacillales</taxon>
        <taxon>Paenibacillaceae</taxon>
        <taxon>Insulibacter</taxon>
    </lineage>
</organism>
<proteinExistence type="inferred from homology"/>
<evidence type="ECO:0000256" key="1">
    <source>
        <dbReference type="ARBA" id="ARBA00003863"/>
    </source>
</evidence>
<sequence length="97" mass="10236">MARGQSGGSNAKVVPGCEKILNQWKYEIAAELGLPVGKQIVDADVEFATELGSIPVTSVREDYWGHIASRDAGAVGGQITARLVKQAEQALLGLSLE</sequence>